<dbReference type="InterPro" id="IPR000387">
    <property type="entry name" value="Tyr_Pase_dom"/>
</dbReference>
<evidence type="ECO:0000256" key="1">
    <source>
        <dbReference type="SAM" id="MobiDB-lite"/>
    </source>
</evidence>
<dbReference type="InterPro" id="IPR050266">
    <property type="entry name" value="AB_hydrolase_sf"/>
</dbReference>
<evidence type="ECO:0000259" key="2">
    <source>
        <dbReference type="PROSITE" id="PS50056"/>
    </source>
</evidence>
<dbReference type="OrthoDB" id="428974at2759"/>
<dbReference type="Pfam" id="PF00782">
    <property type="entry name" value="DSPc"/>
    <property type="match status" value="1"/>
</dbReference>
<accession>A0A9P8CIZ0</accession>
<dbReference type="EMBL" id="MU253741">
    <property type="protein sequence ID" value="KAG9248939.1"/>
    <property type="molecule type" value="Genomic_DNA"/>
</dbReference>
<dbReference type="SMART" id="SM00404">
    <property type="entry name" value="PTPc_motif"/>
    <property type="match status" value="1"/>
</dbReference>
<dbReference type="CDD" id="cd14502">
    <property type="entry name" value="RNA_5'-triphosphatase"/>
    <property type="match status" value="1"/>
</dbReference>
<feature type="region of interest" description="Disordered" evidence="1">
    <location>
        <begin position="1"/>
        <end position="25"/>
    </location>
</feature>
<evidence type="ECO:0000313" key="4">
    <source>
        <dbReference type="Proteomes" id="UP000887226"/>
    </source>
</evidence>
<dbReference type="InterPro" id="IPR003595">
    <property type="entry name" value="Tyr_Pase_cat"/>
</dbReference>
<dbReference type="GO" id="GO:0140096">
    <property type="term" value="F:catalytic activity, acting on a protein"/>
    <property type="evidence" value="ECO:0007669"/>
    <property type="project" value="UniProtKB-ARBA"/>
</dbReference>
<feature type="domain" description="Tyrosine specific protein phosphatases" evidence="2">
    <location>
        <begin position="536"/>
        <end position="607"/>
    </location>
</feature>
<keyword evidence="4" id="KW-1185">Reference proteome</keyword>
<dbReference type="InterPro" id="IPR016130">
    <property type="entry name" value="Tyr_Pase_AS"/>
</dbReference>
<organism evidence="3 4">
    <name type="scientific">Calycina marina</name>
    <dbReference type="NCBI Taxonomy" id="1763456"/>
    <lineage>
        <taxon>Eukaryota</taxon>
        <taxon>Fungi</taxon>
        <taxon>Dikarya</taxon>
        <taxon>Ascomycota</taxon>
        <taxon>Pezizomycotina</taxon>
        <taxon>Leotiomycetes</taxon>
        <taxon>Helotiales</taxon>
        <taxon>Pezizellaceae</taxon>
        <taxon>Calycina</taxon>
    </lineage>
</organism>
<dbReference type="SUPFAM" id="SSF53474">
    <property type="entry name" value="alpha/beta-Hydrolases"/>
    <property type="match status" value="1"/>
</dbReference>
<reference evidence="3" key="1">
    <citation type="journal article" date="2021" name="IMA Fungus">
        <title>Genomic characterization of three marine fungi, including Emericellopsis atlantica sp. nov. with signatures of a generalist lifestyle and marine biomass degradation.</title>
        <authorList>
            <person name="Hagestad O.C."/>
            <person name="Hou L."/>
            <person name="Andersen J.H."/>
            <person name="Hansen E.H."/>
            <person name="Altermark B."/>
            <person name="Li C."/>
            <person name="Kuhnert E."/>
            <person name="Cox R.J."/>
            <person name="Crous P.W."/>
            <person name="Spatafora J.W."/>
            <person name="Lail K."/>
            <person name="Amirebrahimi M."/>
            <person name="Lipzen A."/>
            <person name="Pangilinan J."/>
            <person name="Andreopoulos W."/>
            <person name="Hayes R.D."/>
            <person name="Ng V."/>
            <person name="Grigoriev I.V."/>
            <person name="Jackson S.A."/>
            <person name="Sutton T.D.S."/>
            <person name="Dobson A.D.W."/>
            <person name="Rama T."/>
        </authorList>
    </citation>
    <scope>NUCLEOTIDE SEQUENCE</scope>
    <source>
        <strain evidence="3">TRa3180A</strain>
    </source>
</reference>
<feature type="compositionally biased region" description="Polar residues" evidence="1">
    <location>
        <begin position="359"/>
        <end position="376"/>
    </location>
</feature>
<dbReference type="InterPro" id="IPR029058">
    <property type="entry name" value="AB_hydrolase_fold"/>
</dbReference>
<proteinExistence type="predicted"/>
<dbReference type="InterPro" id="IPR000340">
    <property type="entry name" value="Dual-sp_phosphatase_cat-dom"/>
</dbReference>
<feature type="region of interest" description="Disordered" evidence="1">
    <location>
        <begin position="356"/>
        <end position="381"/>
    </location>
</feature>
<dbReference type="PANTHER" id="PTHR43798">
    <property type="entry name" value="MONOACYLGLYCEROL LIPASE"/>
    <property type="match status" value="1"/>
</dbReference>
<dbReference type="SUPFAM" id="SSF52799">
    <property type="entry name" value="(Phosphotyrosine protein) phosphatases II"/>
    <property type="match status" value="1"/>
</dbReference>
<dbReference type="PANTHER" id="PTHR43798:SF5">
    <property type="entry name" value="MONOACYLGLYCEROL LIPASE ABHD6"/>
    <property type="match status" value="1"/>
</dbReference>
<dbReference type="InterPro" id="IPR000073">
    <property type="entry name" value="AB_hydrolase_1"/>
</dbReference>
<name>A0A9P8CIZ0_9HELO</name>
<dbReference type="GO" id="GO:0047372">
    <property type="term" value="F:monoacylglycerol lipase activity"/>
    <property type="evidence" value="ECO:0007669"/>
    <property type="project" value="TreeGrafter"/>
</dbReference>
<dbReference type="InterPro" id="IPR029021">
    <property type="entry name" value="Prot-tyrosine_phosphatase-like"/>
</dbReference>
<dbReference type="GO" id="GO:0016020">
    <property type="term" value="C:membrane"/>
    <property type="evidence" value="ECO:0007669"/>
    <property type="project" value="TreeGrafter"/>
</dbReference>
<sequence length="629" mass="69534">MAKETYDGDITGDATSAKPIGINEPDEDVDPGLLKKYSEFRSFTTSKHTYPKLRVFHRRHPQAEKLPTTPAPLPLLVFIHGLGGSTYQFHSLLTSLVNLASCLSVDMPGCGLSKFSPTAWDAYKTENLVELLGNIIEEYRDENQGVVLVGHSMGGSLGALLASHTSPYLHSITEHVVGLLAICPKADPPSETEASKFRKLLWVPNIVFDTWRWYDQRGGANSPSVIRFVGSDADEETKKLQERFNRQSVTAVFRRMASGMLPVYKNGLPIGGLPGRNVWAGLKCPVFLVAGDADHITKPEELAKIASFLDKSHPVQIEVNEDSKAIPDSGAPANTFGKPAFLETKGTLTTGVRPELTEANHNTSNEANEDPSTPTEEQTKIPPQALKPKSILKTIILPAPASHALLYMPSTVRILAGLLSDFLETQVSPRLSLGWQLQFLSTSGKWDVKNLAKWQAVTPVSLPIAGVLRAMKTLREVDESHCPEIFVQNWGAEVKDIVDISHESPVYDPRGLEKGGIHYTKFPTVSKIPPTSEECSAFVSLIDRLRKDQQARAKSEGWAGEHYIGVHCHYGFNRTGFFVVCYLVERCGFTIQGAIDEFKKCRPQGIRHAHFLDQLFVRYCVGLRREDTL</sequence>
<dbReference type="Gene3D" id="3.40.50.1820">
    <property type="entry name" value="alpha/beta hydrolase"/>
    <property type="match status" value="1"/>
</dbReference>
<protein>
    <recommendedName>
        <fullName evidence="2">Tyrosine specific protein phosphatases domain-containing protein</fullName>
    </recommendedName>
</protein>
<gene>
    <name evidence="3" type="ORF">BJ878DRAFT_237484</name>
</gene>
<evidence type="ECO:0000313" key="3">
    <source>
        <dbReference type="EMBL" id="KAG9248939.1"/>
    </source>
</evidence>
<dbReference type="GO" id="GO:0046464">
    <property type="term" value="P:acylglycerol catabolic process"/>
    <property type="evidence" value="ECO:0007669"/>
    <property type="project" value="TreeGrafter"/>
</dbReference>
<dbReference type="AlphaFoldDB" id="A0A9P8CIZ0"/>
<dbReference type="FunFam" id="3.40.50.1820:FF:000273">
    <property type="entry name" value="Dual specificity phosphatase catalytic domain protein"/>
    <property type="match status" value="1"/>
</dbReference>
<dbReference type="FunFam" id="3.90.190.10:FF:000090">
    <property type="entry name" value="Dual specificity phosphatase catalytic domain protein"/>
    <property type="match status" value="1"/>
</dbReference>
<dbReference type="Proteomes" id="UP000887226">
    <property type="component" value="Unassembled WGS sequence"/>
</dbReference>
<dbReference type="PROSITE" id="PS50056">
    <property type="entry name" value="TYR_PHOSPHATASE_2"/>
    <property type="match status" value="1"/>
</dbReference>
<dbReference type="PROSITE" id="PS00383">
    <property type="entry name" value="TYR_PHOSPHATASE_1"/>
    <property type="match status" value="1"/>
</dbReference>
<dbReference type="Pfam" id="PF12697">
    <property type="entry name" value="Abhydrolase_6"/>
    <property type="match status" value="1"/>
</dbReference>
<comment type="caution">
    <text evidence="3">The sequence shown here is derived from an EMBL/GenBank/DDBJ whole genome shotgun (WGS) entry which is preliminary data.</text>
</comment>
<dbReference type="Gene3D" id="3.90.190.10">
    <property type="entry name" value="Protein tyrosine phosphatase superfamily"/>
    <property type="match status" value="1"/>
</dbReference>